<feature type="domain" description="MyTH4" evidence="8">
    <location>
        <begin position="701"/>
        <end position="852"/>
    </location>
</feature>
<evidence type="ECO:0000256" key="5">
    <source>
        <dbReference type="ARBA" id="ARBA00023203"/>
    </source>
</evidence>
<keyword evidence="5" id="KW-0009">Actin-binding</keyword>
<dbReference type="Proteomes" id="UP000663870">
    <property type="component" value="Unassembled WGS sequence"/>
</dbReference>
<keyword evidence="3" id="KW-0963">Cytoplasm</keyword>
<dbReference type="Proteomes" id="UP000663854">
    <property type="component" value="Unassembled WGS sequence"/>
</dbReference>
<feature type="region of interest" description="Disordered" evidence="6">
    <location>
        <begin position="296"/>
        <end position="317"/>
    </location>
</feature>
<dbReference type="InterPro" id="IPR051567">
    <property type="entry name" value="Unconventional_Myosin_ATPase"/>
</dbReference>
<dbReference type="PROSITE" id="PS51016">
    <property type="entry name" value="MYTH4"/>
    <property type="match status" value="1"/>
</dbReference>
<evidence type="ECO:0000259" key="8">
    <source>
        <dbReference type="PROSITE" id="PS51016"/>
    </source>
</evidence>
<dbReference type="InterPro" id="IPR035963">
    <property type="entry name" value="FERM_2"/>
</dbReference>
<dbReference type="SMART" id="SM00295">
    <property type="entry name" value="B41"/>
    <property type="match status" value="1"/>
</dbReference>
<organism evidence="10 11">
    <name type="scientific">Rotaria sordida</name>
    <dbReference type="NCBI Taxonomy" id="392033"/>
    <lineage>
        <taxon>Eukaryota</taxon>
        <taxon>Metazoa</taxon>
        <taxon>Spiralia</taxon>
        <taxon>Gnathifera</taxon>
        <taxon>Rotifera</taxon>
        <taxon>Eurotatoria</taxon>
        <taxon>Bdelloidea</taxon>
        <taxon>Philodinida</taxon>
        <taxon>Philodinidae</taxon>
        <taxon>Rotaria</taxon>
    </lineage>
</organism>
<evidence type="ECO:0000256" key="2">
    <source>
        <dbReference type="ARBA" id="ARBA00008314"/>
    </source>
</evidence>
<evidence type="ECO:0000313" key="11">
    <source>
        <dbReference type="Proteomes" id="UP000663870"/>
    </source>
</evidence>
<dbReference type="InterPro" id="IPR019749">
    <property type="entry name" value="Band_41_domain"/>
</dbReference>
<proteinExistence type="inferred from homology"/>
<dbReference type="EMBL" id="CAJNOL010001766">
    <property type="protein sequence ID" value="CAF1416014.1"/>
    <property type="molecule type" value="Genomic_DNA"/>
</dbReference>
<dbReference type="InterPro" id="IPR011993">
    <property type="entry name" value="PH-like_dom_sf"/>
</dbReference>
<protein>
    <recommendedName>
        <fullName evidence="12">MyTH4 domain-containing protein</fullName>
    </recommendedName>
</protein>
<evidence type="ECO:0000256" key="1">
    <source>
        <dbReference type="ARBA" id="ARBA00004496"/>
    </source>
</evidence>
<dbReference type="SUPFAM" id="SSF47031">
    <property type="entry name" value="Second domain of FERM"/>
    <property type="match status" value="1"/>
</dbReference>
<reference evidence="10" key="1">
    <citation type="submission" date="2021-02" db="EMBL/GenBank/DDBJ databases">
        <authorList>
            <person name="Nowell W R."/>
        </authorList>
    </citation>
    <scope>NUCLEOTIDE SEQUENCE</scope>
</reference>
<dbReference type="InterPro" id="IPR038185">
    <property type="entry name" value="MyTH4_dom_sf"/>
</dbReference>
<dbReference type="AlphaFoldDB" id="A0A815LY35"/>
<dbReference type="GO" id="GO:0005856">
    <property type="term" value="C:cytoskeleton"/>
    <property type="evidence" value="ECO:0007669"/>
    <property type="project" value="InterPro"/>
</dbReference>
<dbReference type="GO" id="GO:0003779">
    <property type="term" value="F:actin binding"/>
    <property type="evidence" value="ECO:0007669"/>
    <property type="project" value="UniProtKB-KW"/>
</dbReference>
<name>A0A815LY35_9BILA</name>
<evidence type="ECO:0008006" key="12">
    <source>
        <dbReference type="Google" id="ProtNLM"/>
    </source>
</evidence>
<keyword evidence="11" id="KW-1185">Reference proteome</keyword>
<dbReference type="InterPro" id="IPR019748">
    <property type="entry name" value="FERM_central"/>
</dbReference>
<evidence type="ECO:0000256" key="6">
    <source>
        <dbReference type="SAM" id="MobiDB-lite"/>
    </source>
</evidence>
<dbReference type="EMBL" id="CAJNOH010001021">
    <property type="protein sequence ID" value="CAF1164532.1"/>
    <property type="molecule type" value="Genomic_DNA"/>
</dbReference>
<dbReference type="SMART" id="SM00139">
    <property type="entry name" value="MyTH4"/>
    <property type="match status" value="1"/>
</dbReference>
<comment type="similarity">
    <text evidence="2">Belongs to the TRAFAC class myosin-kinesin ATPase superfamily. Myosin family.</text>
</comment>
<dbReference type="PROSITE" id="PS50057">
    <property type="entry name" value="FERM_3"/>
    <property type="match status" value="1"/>
</dbReference>
<feature type="domain" description="FERM" evidence="7">
    <location>
        <begin position="859"/>
        <end position="1168"/>
    </location>
</feature>
<feature type="compositionally biased region" description="Basic residues" evidence="6">
    <location>
        <begin position="302"/>
        <end position="317"/>
    </location>
</feature>
<dbReference type="PANTHER" id="PTHR22692">
    <property type="entry name" value="MYOSIN VII, XV"/>
    <property type="match status" value="1"/>
</dbReference>
<evidence type="ECO:0000259" key="7">
    <source>
        <dbReference type="PROSITE" id="PS50057"/>
    </source>
</evidence>
<gene>
    <name evidence="10" type="ORF">JXQ802_LOCUS35569</name>
    <name evidence="9" type="ORF">PYM288_LOCUS22932</name>
</gene>
<dbReference type="PANTHER" id="PTHR22692:SF26">
    <property type="entry name" value="SH3 DOMAIN-CONTAINING PROTEIN"/>
    <property type="match status" value="1"/>
</dbReference>
<comment type="caution">
    <text evidence="10">The sequence shown here is derived from an EMBL/GenBank/DDBJ whole genome shotgun (WGS) entry which is preliminary data.</text>
</comment>
<dbReference type="InterPro" id="IPR000299">
    <property type="entry name" value="FERM_domain"/>
</dbReference>
<dbReference type="Pfam" id="PF26570">
    <property type="entry name" value="MYO15"/>
    <property type="match status" value="1"/>
</dbReference>
<sequence length="1180" mass="136108">MISQFISNNPIISLTNIQTIIEKNIIEKELIQPNNCIENFSTMSFIDLMPTKDDPHQLQISKNNPIINNKQQYIKISSHILTRRSPEAYKNLRAKTVRIGKVRWPPPLNSDEIDHANQQRRLLVQRRIQEEIHGNAIVIEKLAIEQDHVPLEKKILLSNNDNNLCINDIVVCNQKPLTLILDKENYRLRRNLFEHVDKSSSSSSSFVDLIHSSKINHHHHQQQQQQIRTTSQNTSNLSISFTDIFHPMSTLLPTIIDEEDINQTKRNRTFSEDIYDRLTYQTLLNTNSYSSHEQLTQSSIKSTKRRHHFNNPTNKKRLYRRRPPSYIKELKAYLAHRESSINDIVKISDVKKFSNVLVWLSNQTTSPSLIETSTPISLIKTDNTDNNNNNNNHLSSITTDSVIAITQEISQSYSGVFSPTETFEQPLLIELLYLQIVHDIFSSVCVRISEAERTNMKIFLSSHGVATIGDINLINILSAKKDIIEQARQWPIYFCRLFPITTIKFNSDEEQLLGISHSGIRLIKRSRTTTNRDILQVLETFPFDTIQHVSPIRNGSSIDLNSAKKRITIRSQRIQRIKQMIENFLQESQIDGNKQSQICNQKLTLPPLSNTSDLFKSSSQTSLMSYSQTFSELIPSTSLEIHTPKSTKNDIIRPTLSVLPTGHSMMEFALQNFKVPSRRRSKKGWKTSEWTWQDYAELIKWSKSPIQTPLLRQSSNDSSRIIRQCFLSIMRYMGDNNMARGQTDIDCLFYLLKNMHKHRTLIDEILCQIIKQLTDNKSTKNDSVQRGWKLLTIILNYFIPSEHLQPYFIKYLHDNRIKNEKLVQLCLNHYEQTLKYGGRKNTPSKAEISLLTSNGQNGGKHQTFLVPGGFSLTLLTTPSMVMDDCLNLLCERLNILNTLENDEYSIFIVIASEYSSRLLNPTEYLFDIISECARANIIDFHLIIKRMLWFNIPSVFNTNNQSEMFIHFMYHQLIPELLEGTMIILNNNHLSDLLMQEISLMAALQYRASNKTGLPTMREVKHLLPATVLKLKSVCPQEWTTSIHDKLCTFVESMSIIEAKIKFLNLIKTWPLFGTTFFTVESVDDPLIRSPCLIGIYKNGILFLDLDTRETLFTIPYDDVVSIRRHQTTIDIKYGSLHQPHILQCQVDRAQDFVALSGRYLSLIGRSLIATYNDPISTIL</sequence>
<evidence type="ECO:0000313" key="9">
    <source>
        <dbReference type="EMBL" id="CAF1164532.1"/>
    </source>
</evidence>
<dbReference type="SUPFAM" id="SSF50729">
    <property type="entry name" value="PH domain-like"/>
    <property type="match status" value="1"/>
</dbReference>
<dbReference type="InterPro" id="IPR000857">
    <property type="entry name" value="MyTH4_dom"/>
</dbReference>
<dbReference type="Pfam" id="PF00784">
    <property type="entry name" value="MyTH4"/>
    <property type="match status" value="1"/>
</dbReference>
<dbReference type="InterPro" id="IPR059004">
    <property type="entry name" value="MYO15"/>
</dbReference>
<keyword evidence="4" id="KW-0677">Repeat</keyword>
<dbReference type="Gene3D" id="1.25.40.530">
    <property type="entry name" value="MyTH4 domain"/>
    <property type="match status" value="1"/>
</dbReference>
<dbReference type="Pfam" id="PF00373">
    <property type="entry name" value="FERM_M"/>
    <property type="match status" value="1"/>
</dbReference>
<comment type="subcellular location">
    <subcellularLocation>
        <location evidence="1">Cytoplasm</location>
    </subcellularLocation>
</comment>
<accession>A0A815LY35</accession>
<dbReference type="Gene3D" id="2.30.29.30">
    <property type="entry name" value="Pleckstrin-homology domain (PH domain)/Phosphotyrosine-binding domain (PTB)"/>
    <property type="match status" value="2"/>
</dbReference>
<evidence type="ECO:0000256" key="3">
    <source>
        <dbReference type="ARBA" id="ARBA00022490"/>
    </source>
</evidence>
<evidence type="ECO:0000313" key="10">
    <source>
        <dbReference type="EMBL" id="CAF1416014.1"/>
    </source>
</evidence>
<evidence type="ECO:0000256" key="4">
    <source>
        <dbReference type="ARBA" id="ARBA00022737"/>
    </source>
</evidence>
<dbReference type="CDD" id="cd14473">
    <property type="entry name" value="FERM_B-lobe"/>
    <property type="match status" value="1"/>
</dbReference>
<dbReference type="GO" id="GO:0005737">
    <property type="term" value="C:cytoplasm"/>
    <property type="evidence" value="ECO:0007669"/>
    <property type="project" value="UniProtKB-SubCell"/>
</dbReference>